<evidence type="ECO:0000259" key="2">
    <source>
        <dbReference type="Pfam" id="PF01478"/>
    </source>
</evidence>
<feature type="transmembrane region" description="Helical" evidence="1">
    <location>
        <begin position="52"/>
        <end position="70"/>
    </location>
</feature>
<organism evidence="3 4">
    <name type="scientific">Effusibacillus consociatus</name>
    <dbReference type="NCBI Taxonomy" id="1117041"/>
    <lineage>
        <taxon>Bacteria</taxon>
        <taxon>Bacillati</taxon>
        <taxon>Bacillota</taxon>
        <taxon>Bacilli</taxon>
        <taxon>Bacillales</taxon>
        <taxon>Alicyclobacillaceae</taxon>
        <taxon>Effusibacillus</taxon>
    </lineage>
</organism>
<feature type="transmembrane region" description="Helical" evidence="1">
    <location>
        <begin position="82"/>
        <end position="110"/>
    </location>
</feature>
<keyword evidence="1" id="KW-1133">Transmembrane helix</keyword>
<name>A0ABV9Q3A6_9BACL</name>
<keyword evidence="4" id="KW-1185">Reference proteome</keyword>
<proteinExistence type="predicted"/>
<feature type="transmembrane region" description="Helical" evidence="1">
    <location>
        <begin position="23"/>
        <end position="45"/>
    </location>
</feature>
<gene>
    <name evidence="3" type="ORF">ACFO8Q_07240</name>
</gene>
<dbReference type="EC" id="3.4.23.43" evidence="3"/>
<protein>
    <submittedName>
        <fullName evidence="3">Prepilin peptidase</fullName>
        <ecNumber evidence="3">3.4.23.43</ecNumber>
    </submittedName>
</protein>
<comment type="caution">
    <text evidence="3">The sequence shown here is derived from an EMBL/GenBank/DDBJ whole genome shotgun (WGS) entry which is preliminary data.</text>
</comment>
<accession>A0ABV9Q3A6</accession>
<keyword evidence="1" id="KW-0812">Transmembrane</keyword>
<dbReference type="InterPro" id="IPR000045">
    <property type="entry name" value="Prepilin_IV_endopep_pep"/>
</dbReference>
<reference evidence="4" key="1">
    <citation type="journal article" date="2019" name="Int. J. Syst. Evol. Microbiol.">
        <title>The Global Catalogue of Microorganisms (GCM) 10K type strain sequencing project: providing services to taxonomists for standard genome sequencing and annotation.</title>
        <authorList>
            <consortium name="The Broad Institute Genomics Platform"/>
            <consortium name="The Broad Institute Genome Sequencing Center for Infectious Disease"/>
            <person name="Wu L."/>
            <person name="Ma J."/>
        </authorList>
    </citation>
    <scope>NUCLEOTIDE SEQUENCE [LARGE SCALE GENOMIC DNA]</scope>
    <source>
        <strain evidence="4">WYCCWR 12678</strain>
    </source>
</reference>
<evidence type="ECO:0000313" key="3">
    <source>
        <dbReference type="EMBL" id="MFC4767157.1"/>
    </source>
</evidence>
<keyword evidence="1" id="KW-0472">Membrane</keyword>
<dbReference type="Gene3D" id="1.20.120.1220">
    <property type="match status" value="1"/>
</dbReference>
<feature type="transmembrane region" description="Helical" evidence="1">
    <location>
        <begin position="145"/>
        <end position="166"/>
    </location>
</feature>
<keyword evidence="3" id="KW-0378">Hydrolase</keyword>
<dbReference type="Proteomes" id="UP001596002">
    <property type="component" value="Unassembled WGS sequence"/>
</dbReference>
<evidence type="ECO:0000256" key="1">
    <source>
        <dbReference type="SAM" id="Phobius"/>
    </source>
</evidence>
<evidence type="ECO:0000313" key="4">
    <source>
        <dbReference type="Proteomes" id="UP001596002"/>
    </source>
</evidence>
<feature type="domain" description="Prepilin type IV endopeptidase peptidase" evidence="2">
    <location>
        <begin position="5"/>
        <end position="108"/>
    </location>
</feature>
<sequence length="170" mass="18785">MVGSVLFFVMACSIVTDLQERRIPNLITLPPMAAGLWIVVMMASFQHHFEYLAMYAAAFLVAVGFCFLMEKGKVWSAGDSKLFLVAIVWINGVVFPPWGTTLLIGSTLLIHAGMTLLPRINERTLFRFWQTAFFQQGSSTRKCQYPGSLCIAAASLFMFVMVLMGVEGGG</sequence>
<dbReference type="Pfam" id="PF01478">
    <property type="entry name" value="Peptidase_A24"/>
    <property type="match status" value="1"/>
</dbReference>
<dbReference type="EMBL" id="JBHSHC010000050">
    <property type="protein sequence ID" value="MFC4767157.1"/>
    <property type="molecule type" value="Genomic_DNA"/>
</dbReference>
<dbReference type="GO" id="GO:0004190">
    <property type="term" value="F:aspartic-type endopeptidase activity"/>
    <property type="evidence" value="ECO:0007669"/>
    <property type="project" value="UniProtKB-EC"/>
</dbReference>